<evidence type="ECO:0000256" key="10">
    <source>
        <dbReference type="ARBA" id="ARBA00022932"/>
    </source>
</evidence>
<reference evidence="17 18" key="1">
    <citation type="submission" date="2019-02" db="EMBL/GenBank/DDBJ databases">
        <authorList>
            <person name="Lehtovirta-Morley E L."/>
        </authorList>
    </citation>
    <scope>NUCLEOTIDE SEQUENCE [LARGE SCALE GENOMIC DNA]</scope>
    <source>
        <strain evidence="17">NFRAN1</strain>
    </source>
</reference>
<dbReference type="Pfam" id="PF04042">
    <property type="entry name" value="DNA_pol_E_B"/>
    <property type="match status" value="1"/>
</dbReference>
<dbReference type="HAMAP" id="MF_00325">
    <property type="entry name" value="DNApol_II_A_arch"/>
    <property type="match status" value="1"/>
</dbReference>
<dbReference type="PANTHER" id="PTHR10416:SF0">
    <property type="entry name" value="DNA POLYMERASE DELTA SUBUNIT 2"/>
    <property type="match status" value="1"/>
</dbReference>
<keyword evidence="4 15" id="KW-0808">Transferase</keyword>
<keyword evidence="7 15" id="KW-0540">Nuclease</keyword>
<dbReference type="GO" id="GO:0006308">
    <property type="term" value="P:DNA catabolic process"/>
    <property type="evidence" value="ECO:0007669"/>
    <property type="project" value="UniProtKB-UniRule"/>
</dbReference>
<dbReference type="GO" id="GO:0003677">
    <property type="term" value="F:DNA binding"/>
    <property type="evidence" value="ECO:0007669"/>
    <property type="project" value="UniProtKB-UniRule"/>
</dbReference>
<keyword evidence="12 15" id="KW-0511">Multifunctional enzyme</keyword>
<name>A0A484IGC7_9ARCH</name>
<evidence type="ECO:0000256" key="15">
    <source>
        <dbReference type="HAMAP-Rule" id="MF_00325"/>
    </source>
</evidence>
<keyword evidence="18" id="KW-1185">Reference proteome</keyword>
<evidence type="ECO:0000256" key="3">
    <source>
        <dbReference type="ARBA" id="ARBA00011315"/>
    </source>
</evidence>
<dbReference type="EC" id="3.1.11.1" evidence="15"/>
<dbReference type="GO" id="GO:0003887">
    <property type="term" value="F:DNA-directed DNA polymerase activity"/>
    <property type="evidence" value="ECO:0007669"/>
    <property type="project" value="UniProtKB-UniRule"/>
</dbReference>
<keyword evidence="10 15" id="KW-0239">DNA-directed DNA polymerase</keyword>
<evidence type="ECO:0000259" key="16">
    <source>
        <dbReference type="Pfam" id="PF04042"/>
    </source>
</evidence>
<evidence type="ECO:0000256" key="5">
    <source>
        <dbReference type="ARBA" id="ARBA00022695"/>
    </source>
</evidence>
<dbReference type="GO" id="GO:0008310">
    <property type="term" value="F:single-stranded DNA 3'-5' DNA exonuclease activity"/>
    <property type="evidence" value="ECO:0007669"/>
    <property type="project" value="UniProtKB-EC"/>
</dbReference>
<dbReference type="SUPFAM" id="SSF56300">
    <property type="entry name" value="Metallo-dependent phosphatases"/>
    <property type="match status" value="1"/>
</dbReference>
<dbReference type="GO" id="GO:0006271">
    <property type="term" value="P:DNA strand elongation involved in DNA replication"/>
    <property type="evidence" value="ECO:0007669"/>
    <property type="project" value="TreeGrafter"/>
</dbReference>
<evidence type="ECO:0000256" key="13">
    <source>
        <dbReference type="ARBA" id="ARBA00024817"/>
    </source>
</evidence>
<dbReference type="GeneID" id="39421018"/>
<dbReference type="KEGG" id="nfn:NFRAN_1694"/>
<evidence type="ECO:0000256" key="7">
    <source>
        <dbReference type="ARBA" id="ARBA00022722"/>
    </source>
</evidence>
<dbReference type="AlphaFoldDB" id="A0A484IGC7"/>
<sequence>MTIDLNLSKIISFIISRGFQIHPDALVLIENMEGEMIQIVEEILSTKKERKEPKIISSEDIRRALGLKHITLTENDEVNRYSTLVNHSNSDRHYNIEKASEKTALEIITHDSSDFKNHYNNNVVYDSNYSINSGEGVQGYISLFRSRFDKSLKILSNRPDGKRIKRIGTIKQSFNQSRNNSNSNLQSKEKNEGSLFVAGLVMEKKLKKSSYNIIIDDQTGLLEIAAYNDDLKKQISLLTLDQMIMIELENNTKKKNYVMKNLYSLDVPDRISNRAHSEIYAVLISDLHIGSKFFMENEFQMFLNWLNSTGEHKDIVSKIKYICICGDLIDGIGIFPHQDKELLEKDSFSQMEHATKLLSRIPKHMKVFLIPGNHDLGRRALPQPAIPKKYADKIYSLSNITMLGNPCMIDMEGVRTLMFHGQSLDDTIATIPGLSYSKPAEAMKILLKARHLSPIYGQRTPIAPEVEDMMVIEEVPDIFHSGHVHVIDVDSYKGTLVVNSGAWQTQTPFQRAMGITPTPGIAIVVNLSTLKPYQINFANF</sequence>
<comment type="similarity">
    <text evidence="2 15">Belongs to the DNA polymerase delta/II small subunit family.</text>
</comment>
<evidence type="ECO:0000256" key="2">
    <source>
        <dbReference type="ARBA" id="ARBA00006035"/>
    </source>
</evidence>
<dbReference type="EMBL" id="LR216287">
    <property type="protein sequence ID" value="VFJ14016.1"/>
    <property type="molecule type" value="Genomic_DNA"/>
</dbReference>
<dbReference type="GO" id="GO:0042575">
    <property type="term" value="C:DNA polymerase complex"/>
    <property type="evidence" value="ECO:0007669"/>
    <property type="project" value="TreeGrafter"/>
</dbReference>
<evidence type="ECO:0000256" key="9">
    <source>
        <dbReference type="ARBA" id="ARBA00022839"/>
    </source>
</evidence>
<dbReference type="RefSeq" id="WP_232037964.1">
    <property type="nucleotide sequence ID" value="NZ_LR216287.1"/>
</dbReference>
<gene>
    <name evidence="15 17" type="primary">polB</name>
    <name evidence="17" type="ORF">NFRAN_1694</name>
</gene>
<organism evidence="17 18">
    <name type="scientific">Candidatus Nitrosocosmicus franklandianus</name>
    <dbReference type="NCBI Taxonomy" id="1798806"/>
    <lineage>
        <taxon>Archaea</taxon>
        <taxon>Nitrososphaerota</taxon>
        <taxon>Nitrososphaeria</taxon>
        <taxon>Nitrososphaerales</taxon>
        <taxon>Nitrososphaeraceae</taxon>
        <taxon>Candidatus Nitrosocosmicus</taxon>
    </lineage>
</organism>
<evidence type="ECO:0000256" key="14">
    <source>
        <dbReference type="ARBA" id="ARBA00049244"/>
    </source>
</evidence>
<protein>
    <recommendedName>
        <fullName evidence="15">DNA polymerase II small subunit</fullName>
        <shortName evidence="15">Pol II</shortName>
        <ecNumber evidence="15">2.7.7.7</ecNumber>
    </recommendedName>
    <alternativeName>
        <fullName evidence="15">Exodeoxyribonuclease small subunit</fullName>
        <ecNumber evidence="15">3.1.11.1</ecNumber>
    </alternativeName>
</protein>
<dbReference type="PIRSF" id="PIRSF000803">
    <property type="entry name" value="Arc_Pol2_small"/>
    <property type="match status" value="1"/>
</dbReference>
<keyword evidence="11 15" id="KW-0238">DNA-binding</keyword>
<comment type="catalytic activity">
    <reaction evidence="1 15">
        <text>Exonucleolytic cleavage in the 3'- to 5'-direction to yield nucleoside 5'-phosphates.</text>
        <dbReference type="EC" id="3.1.11.1"/>
    </reaction>
</comment>
<dbReference type="PANTHER" id="PTHR10416">
    <property type="entry name" value="DNA POLYMERASE DELTA SUBUNIT 2"/>
    <property type="match status" value="1"/>
</dbReference>
<accession>A0A484IGC7</accession>
<evidence type="ECO:0000256" key="11">
    <source>
        <dbReference type="ARBA" id="ARBA00023125"/>
    </source>
</evidence>
<comment type="subunit">
    <text evidence="3 15">Heterodimer of a large subunit and a small subunit.</text>
</comment>
<evidence type="ECO:0000256" key="1">
    <source>
        <dbReference type="ARBA" id="ARBA00000563"/>
    </source>
</evidence>
<dbReference type="InterPro" id="IPR024826">
    <property type="entry name" value="DNA_pol_delta/II_ssu"/>
</dbReference>
<dbReference type="Proteomes" id="UP000294299">
    <property type="component" value="Chromosome NFRAN"/>
</dbReference>
<dbReference type="InterPro" id="IPR011149">
    <property type="entry name" value="Pol2_small_arc"/>
</dbReference>
<keyword evidence="5 15" id="KW-0548">Nucleotidyltransferase</keyword>
<feature type="domain" description="DNA polymerase alpha/delta/epsilon subunit B" evidence="16">
    <location>
        <begin position="282"/>
        <end position="480"/>
    </location>
</feature>
<keyword evidence="6 15" id="KW-0235">DNA replication</keyword>
<dbReference type="Gene3D" id="3.60.21.50">
    <property type="match status" value="1"/>
</dbReference>
<evidence type="ECO:0000256" key="4">
    <source>
        <dbReference type="ARBA" id="ARBA00022679"/>
    </source>
</evidence>
<dbReference type="NCBIfam" id="NF003118">
    <property type="entry name" value="PRK04036.1-3"/>
    <property type="match status" value="1"/>
</dbReference>
<comment type="catalytic activity">
    <reaction evidence="14 15">
        <text>DNA(n) + a 2'-deoxyribonucleoside 5'-triphosphate = DNA(n+1) + diphosphate</text>
        <dbReference type="Rhea" id="RHEA:22508"/>
        <dbReference type="Rhea" id="RHEA-COMP:17339"/>
        <dbReference type="Rhea" id="RHEA-COMP:17340"/>
        <dbReference type="ChEBI" id="CHEBI:33019"/>
        <dbReference type="ChEBI" id="CHEBI:61560"/>
        <dbReference type="ChEBI" id="CHEBI:173112"/>
        <dbReference type="EC" id="2.7.7.7"/>
    </reaction>
</comment>
<evidence type="ECO:0000313" key="18">
    <source>
        <dbReference type="Proteomes" id="UP000294299"/>
    </source>
</evidence>
<evidence type="ECO:0000256" key="8">
    <source>
        <dbReference type="ARBA" id="ARBA00022801"/>
    </source>
</evidence>
<comment type="function">
    <text evidence="13 15">Possesses two activities: a DNA synthesis (polymerase) and an exonucleolytic activity that degrades single-stranded DNA in the 3' to 5' direction. Has a template-primer preference which is characteristic of a replicative DNA polymerase.</text>
</comment>
<proteinExistence type="inferred from homology"/>
<dbReference type="InterPro" id="IPR007185">
    <property type="entry name" value="DNA_pol_a/d/e_bsu"/>
</dbReference>
<keyword evidence="8 15" id="KW-0378">Hydrolase</keyword>
<keyword evidence="9 15" id="KW-0269">Exonuclease</keyword>
<evidence type="ECO:0000256" key="6">
    <source>
        <dbReference type="ARBA" id="ARBA00022705"/>
    </source>
</evidence>
<dbReference type="EC" id="2.7.7.7" evidence="15"/>
<evidence type="ECO:0000313" key="17">
    <source>
        <dbReference type="EMBL" id="VFJ14016.1"/>
    </source>
</evidence>
<dbReference type="InterPro" id="IPR029052">
    <property type="entry name" value="Metallo-depent_PP-like"/>
</dbReference>
<evidence type="ECO:0000256" key="12">
    <source>
        <dbReference type="ARBA" id="ARBA00023268"/>
    </source>
</evidence>